<dbReference type="Proteomes" id="UP000007844">
    <property type="component" value="Chromosome"/>
</dbReference>
<name>F3YY23_DESAF</name>
<dbReference type="HOGENOM" id="CLU_1132160_0_0_7"/>
<dbReference type="STRING" id="690850.Desaf_3516"/>
<dbReference type="AlphaFoldDB" id="F3YY23"/>
<gene>
    <name evidence="1" type="ORF">Desaf_3516</name>
</gene>
<organism evidence="1 2">
    <name type="scientific">Desulfocurvibacter africanus subsp. africanus str. Walvis Bay</name>
    <dbReference type="NCBI Taxonomy" id="690850"/>
    <lineage>
        <taxon>Bacteria</taxon>
        <taxon>Pseudomonadati</taxon>
        <taxon>Thermodesulfobacteriota</taxon>
        <taxon>Desulfovibrionia</taxon>
        <taxon>Desulfovibrionales</taxon>
        <taxon>Desulfovibrionaceae</taxon>
        <taxon>Desulfocurvibacter</taxon>
    </lineage>
</organism>
<evidence type="ECO:0000313" key="2">
    <source>
        <dbReference type="Proteomes" id="UP000007844"/>
    </source>
</evidence>
<proteinExistence type="predicted"/>
<reference evidence="1 2" key="1">
    <citation type="journal article" date="2011" name="J. Bacteriol.">
        <title>Genome sequence of the mercury-methylating and pleomorphic Desulfovibrio africanus Strain Walvis Bay.</title>
        <authorList>
            <person name="Brown S.D."/>
            <person name="Wall J.D."/>
            <person name="Kucken A.M."/>
            <person name="Gilmour C.C."/>
            <person name="Podar M."/>
            <person name="Brandt C.C."/>
            <person name="Teshima H."/>
            <person name="Detter J.C."/>
            <person name="Han C.S."/>
            <person name="Land M.L."/>
            <person name="Lucas S."/>
            <person name="Han J."/>
            <person name="Pennacchio L."/>
            <person name="Nolan M."/>
            <person name="Pitluck S."/>
            <person name="Woyke T."/>
            <person name="Goodwin L."/>
            <person name="Palumbo A.V."/>
            <person name="Elias D.A."/>
        </authorList>
    </citation>
    <scope>NUCLEOTIDE SEQUENCE [LARGE SCALE GENOMIC DNA]</scope>
    <source>
        <strain evidence="1 2">Walvis Bay</strain>
    </source>
</reference>
<evidence type="ECO:0000313" key="1">
    <source>
        <dbReference type="EMBL" id="EGJ51799.1"/>
    </source>
</evidence>
<protein>
    <submittedName>
        <fullName evidence="1">Uncharacterized protein</fullName>
    </submittedName>
</protein>
<dbReference type="EMBL" id="CP003221">
    <property type="protein sequence ID" value="EGJ51799.1"/>
    <property type="molecule type" value="Genomic_DNA"/>
</dbReference>
<keyword evidence="2" id="KW-1185">Reference proteome</keyword>
<dbReference type="RefSeq" id="WP_014261413.1">
    <property type="nucleotide sequence ID" value="NC_016629.1"/>
</dbReference>
<dbReference type="KEGG" id="daf:Desaf_3516"/>
<sequence length="245" mass="27276">MRSLPSEVLSALRSNELRPFMLLTLDIPGRSTDEPLRYTNCDFPLYLDHLYEPRGFEVSALQYSSGFINDNLNLELDNLDDLLTPVFVDGNPQGASVDLHFVLVGVQDERSKGSYLLLADGTRLELTPDGAGSTDPGAWRYEIVGSARTLLFGGEIDSWELSEGSISCEVLNRYSRWDQKTLRVQAASCPWRFGSPECGHAVQAGENCFKTHKECVGFGNVANFGGFRWLPSLDNKEITWGRTSK</sequence>
<accession>F3YY23</accession>